<keyword evidence="5" id="KW-1185">Reference proteome</keyword>
<dbReference type="AlphaFoldDB" id="A0AAW9RTL7"/>
<evidence type="ECO:0000256" key="1">
    <source>
        <dbReference type="ARBA" id="ARBA00001946"/>
    </source>
</evidence>
<name>A0AAW9RTL7_9HYPH</name>
<dbReference type="GO" id="GO:0016787">
    <property type="term" value="F:hydrolase activity"/>
    <property type="evidence" value="ECO:0007669"/>
    <property type="project" value="UniProtKB-KW"/>
</dbReference>
<dbReference type="InterPro" id="IPR000086">
    <property type="entry name" value="NUDIX_hydrolase_dom"/>
</dbReference>
<dbReference type="EMBL" id="JAZHOF010000004">
    <property type="protein sequence ID" value="MEJ8572265.1"/>
    <property type="molecule type" value="Genomic_DNA"/>
</dbReference>
<dbReference type="Proteomes" id="UP001378188">
    <property type="component" value="Unassembled WGS sequence"/>
</dbReference>
<dbReference type="InterPro" id="IPR015797">
    <property type="entry name" value="NUDIX_hydrolase-like_dom_sf"/>
</dbReference>
<evidence type="ECO:0000259" key="3">
    <source>
        <dbReference type="PROSITE" id="PS51462"/>
    </source>
</evidence>
<protein>
    <submittedName>
        <fullName evidence="4">NUDIX domain-containing protein</fullName>
    </submittedName>
</protein>
<comment type="caution">
    <text evidence="4">The sequence shown here is derived from an EMBL/GenBank/DDBJ whole genome shotgun (WGS) entry which is preliminary data.</text>
</comment>
<keyword evidence="2" id="KW-0378">Hydrolase</keyword>
<dbReference type="PROSITE" id="PS51462">
    <property type="entry name" value="NUDIX"/>
    <property type="match status" value="1"/>
</dbReference>
<dbReference type="PROSITE" id="PS00893">
    <property type="entry name" value="NUDIX_BOX"/>
    <property type="match status" value="1"/>
</dbReference>
<reference evidence="4 5" key="1">
    <citation type="submission" date="2024-02" db="EMBL/GenBank/DDBJ databases">
        <title>Genome analysis and characterization of Microbaculum marinisediminis sp. nov., isolated from marine sediment.</title>
        <authorList>
            <person name="Du Z.-J."/>
            <person name="Ye Y.-Q."/>
            <person name="Zhang Z.-R."/>
            <person name="Yuan S.-M."/>
            <person name="Zhang X.-Y."/>
        </authorList>
    </citation>
    <scope>NUCLEOTIDE SEQUENCE [LARGE SCALE GENOMIC DNA]</scope>
    <source>
        <strain evidence="4 5">SDUM1044001</strain>
    </source>
</reference>
<accession>A0AAW9RTL7</accession>
<comment type="cofactor">
    <cofactor evidence="1">
        <name>Mg(2+)</name>
        <dbReference type="ChEBI" id="CHEBI:18420"/>
    </cofactor>
</comment>
<evidence type="ECO:0000256" key="2">
    <source>
        <dbReference type="ARBA" id="ARBA00022801"/>
    </source>
</evidence>
<evidence type="ECO:0000313" key="4">
    <source>
        <dbReference type="EMBL" id="MEJ8572265.1"/>
    </source>
</evidence>
<gene>
    <name evidence="4" type="ORF">V3328_12320</name>
</gene>
<dbReference type="PANTHER" id="PTHR43046:SF16">
    <property type="entry name" value="ADP-RIBOSE PYROPHOSPHATASE YJHB-RELATED"/>
    <property type="match status" value="1"/>
</dbReference>
<dbReference type="CDD" id="cd04680">
    <property type="entry name" value="NUDIX_Hydrolase"/>
    <property type="match status" value="1"/>
</dbReference>
<dbReference type="Gene3D" id="3.90.79.10">
    <property type="entry name" value="Nucleoside Triphosphate Pyrophosphohydrolase"/>
    <property type="match status" value="1"/>
</dbReference>
<dbReference type="Pfam" id="PF00293">
    <property type="entry name" value="NUDIX"/>
    <property type="match status" value="1"/>
</dbReference>
<evidence type="ECO:0000313" key="5">
    <source>
        <dbReference type="Proteomes" id="UP001378188"/>
    </source>
</evidence>
<dbReference type="RefSeq" id="WP_340330060.1">
    <property type="nucleotide sequence ID" value="NZ_JAZHOF010000004.1"/>
</dbReference>
<dbReference type="SUPFAM" id="SSF55811">
    <property type="entry name" value="Nudix"/>
    <property type="match status" value="1"/>
</dbReference>
<sequence>MRRLIRKLVFRPWWRLSRGLTLGVRGVVAGEQGVLLVRHSYVSGWHLPGGGVERGETMLAALGRELREEGNVVLQGPPRLHGVFSNHTYFPGDHVAVFVVDEWRQDGPTSRNSEILEAAFFPLSELPEGATPATRRRLAEIFDGAETSEHW</sequence>
<dbReference type="InterPro" id="IPR020084">
    <property type="entry name" value="NUDIX_hydrolase_CS"/>
</dbReference>
<dbReference type="PANTHER" id="PTHR43046">
    <property type="entry name" value="GDP-MANNOSE MANNOSYL HYDROLASE"/>
    <property type="match status" value="1"/>
</dbReference>
<feature type="domain" description="Nudix hydrolase" evidence="3">
    <location>
        <begin position="13"/>
        <end position="144"/>
    </location>
</feature>
<proteinExistence type="predicted"/>
<organism evidence="4 5">
    <name type="scientific">Microbaculum marinum</name>
    <dbReference type="NCBI Taxonomy" id="1764581"/>
    <lineage>
        <taxon>Bacteria</taxon>
        <taxon>Pseudomonadati</taxon>
        <taxon>Pseudomonadota</taxon>
        <taxon>Alphaproteobacteria</taxon>
        <taxon>Hyphomicrobiales</taxon>
        <taxon>Tepidamorphaceae</taxon>
        <taxon>Microbaculum</taxon>
    </lineage>
</organism>